<dbReference type="AlphaFoldDB" id="A0A5E4ZAJ9"/>
<evidence type="ECO:0000313" key="1">
    <source>
        <dbReference type="EMBL" id="VVE58269.1"/>
    </source>
</evidence>
<protein>
    <submittedName>
        <fullName evidence="1">Uncharacterized protein</fullName>
    </submittedName>
</protein>
<sequence length="93" mass="10523">MLPRTACVWSICSWHTSLARAMRSSALSVSRTCLSICFQLIEQDIDYAMDQRCCWHMLFNELLAGAASAGSTTPKVLSTPRIWLYRPVRILTN</sequence>
<dbReference type="Proteomes" id="UP000343317">
    <property type="component" value="Unassembled WGS sequence"/>
</dbReference>
<gene>
    <name evidence="1" type="ORF">PHO31112_05292</name>
</gene>
<organism evidence="1 2">
    <name type="scientific">Pandoraea horticolens</name>
    <dbReference type="NCBI Taxonomy" id="2508298"/>
    <lineage>
        <taxon>Bacteria</taxon>
        <taxon>Pseudomonadati</taxon>
        <taxon>Pseudomonadota</taxon>
        <taxon>Betaproteobacteria</taxon>
        <taxon>Burkholderiales</taxon>
        <taxon>Burkholderiaceae</taxon>
        <taxon>Pandoraea</taxon>
    </lineage>
</organism>
<name>A0A5E4ZAJ9_9BURK</name>
<dbReference type="EMBL" id="CABPSM010000031">
    <property type="protein sequence ID" value="VVE58269.1"/>
    <property type="molecule type" value="Genomic_DNA"/>
</dbReference>
<proteinExistence type="predicted"/>
<accession>A0A5E4ZAJ9</accession>
<evidence type="ECO:0000313" key="2">
    <source>
        <dbReference type="Proteomes" id="UP000343317"/>
    </source>
</evidence>
<reference evidence="1 2" key="1">
    <citation type="submission" date="2019-08" db="EMBL/GenBank/DDBJ databases">
        <authorList>
            <person name="Peeters C."/>
        </authorList>
    </citation>
    <scope>NUCLEOTIDE SEQUENCE [LARGE SCALE GENOMIC DNA]</scope>
    <source>
        <strain evidence="1 2">LMG 31112</strain>
    </source>
</reference>
<keyword evidence="2" id="KW-1185">Reference proteome</keyword>